<dbReference type="EMBL" id="PKHE01000017">
    <property type="protein sequence ID" value="PKY87899.1"/>
    <property type="molecule type" value="Genomic_DNA"/>
</dbReference>
<dbReference type="NCBIfam" id="TIGR01220">
    <property type="entry name" value="Pmev_kin_Gr_pos"/>
    <property type="match status" value="1"/>
</dbReference>
<dbReference type="Gene3D" id="3.30.70.890">
    <property type="entry name" value="GHMP kinase, C-terminal domain"/>
    <property type="match status" value="1"/>
</dbReference>
<evidence type="ECO:0000256" key="3">
    <source>
        <dbReference type="ARBA" id="ARBA00022679"/>
    </source>
</evidence>
<keyword evidence="6" id="KW-0067">ATP-binding</keyword>
<feature type="domain" description="GHMP kinase C-terminal" evidence="8">
    <location>
        <begin position="270"/>
        <end position="341"/>
    </location>
</feature>
<comment type="caution">
    <text evidence="9">The sequence shown here is derived from an EMBL/GenBank/DDBJ whole genome shotgun (WGS) entry which is preliminary data.</text>
</comment>
<dbReference type="GO" id="GO:0005524">
    <property type="term" value="F:ATP binding"/>
    <property type="evidence" value="ECO:0007669"/>
    <property type="project" value="UniProtKB-KW"/>
</dbReference>
<dbReference type="AlphaFoldDB" id="A0A2I1JWZ4"/>
<evidence type="ECO:0000313" key="10">
    <source>
        <dbReference type="Proteomes" id="UP000234384"/>
    </source>
</evidence>
<dbReference type="Pfam" id="PF00288">
    <property type="entry name" value="GHMP_kinases_N"/>
    <property type="match status" value="1"/>
</dbReference>
<dbReference type="InterPro" id="IPR013750">
    <property type="entry name" value="GHMP_kinase_C_dom"/>
</dbReference>
<proteinExistence type="predicted"/>
<dbReference type="PANTHER" id="PTHR31814">
    <property type="match status" value="1"/>
</dbReference>
<dbReference type="OrthoDB" id="1522677at2"/>
<dbReference type="GO" id="GO:0004631">
    <property type="term" value="F:phosphomevalonate kinase activity"/>
    <property type="evidence" value="ECO:0007669"/>
    <property type="project" value="UniProtKB-EC"/>
</dbReference>
<dbReference type="PANTHER" id="PTHR31814:SF2">
    <property type="entry name" value="PHOSPHOMEVALONATE KINASE"/>
    <property type="match status" value="1"/>
</dbReference>
<gene>
    <name evidence="9" type="ORF">CYJ57_06245</name>
</gene>
<reference evidence="9 10" key="1">
    <citation type="submission" date="2017-12" db="EMBL/GenBank/DDBJ databases">
        <title>Phylogenetic diversity of female urinary microbiome.</title>
        <authorList>
            <person name="Thomas-White K."/>
            <person name="Wolfe A.J."/>
        </authorList>
    </citation>
    <scope>NUCLEOTIDE SEQUENCE [LARGE SCALE GENOMIC DNA]</scope>
    <source>
        <strain evidence="9 10">UMB0898</strain>
    </source>
</reference>
<comment type="pathway">
    <text evidence="1">Isoprenoid biosynthesis; isopentenyl diphosphate biosynthesis via mevalonate pathway; isopentenyl diphosphate from (R)-mevalonate: step 2/3.</text>
</comment>
<dbReference type="SUPFAM" id="SSF54211">
    <property type="entry name" value="Ribosomal protein S5 domain 2-like"/>
    <property type="match status" value="1"/>
</dbReference>
<dbReference type="UniPathway" id="UPA00057">
    <property type="reaction ID" value="UER00099"/>
</dbReference>
<organism evidence="9 10">
    <name type="scientific">Falseniella ignava</name>
    <dbReference type="NCBI Taxonomy" id="137730"/>
    <lineage>
        <taxon>Bacteria</taxon>
        <taxon>Bacillati</taxon>
        <taxon>Bacillota</taxon>
        <taxon>Bacilli</taxon>
        <taxon>Lactobacillales</taxon>
        <taxon>Aerococcaceae</taxon>
        <taxon>Falseniella</taxon>
    </lineage>
</organism>
<accession>A0A2I1JWZ4</accession>
<feature type="domain" description="GHMP kinase N-terminal" evidence="7">
    <location>
        <begin position="95"/>
        <end position="181"/>
    </location>
</feature>
<keyword evidence="4" id="KW-0547">Nucleotide-binding</keyword>
<evidence type="ECO:0000256" key="5">
    <source>
        <dbReference type="ARBA" id="ARBA00022777"/>
    </source>
</evidence>
<dbReference type="InterPro" id="IPR005917">
    <property type="entry name" value="Pmev_kinase_bact"/>
</dbReference>
<keyword evidence="5 9" id="KW-0418">Kinase</keyword>
<protein>
    <recommendedName>
        <fullName evidence="2">phosphomevalonate kinase</fullName>
        <ecNumber evidence="2">2.7.4.2</ecNumber>
    </recommendedName>
</protein>
<evidence type="ECO:0000256" key="2">
    <source>
        <dbReference type="ARBA" id="ARBA00012958"/>
    </source>
</evidence>
<dbReference type="InterPro" id="IPR006204">
    <property type="entry name" value="GHMP_kinase_N_dom"/>
</dbReference>
<dbReference type="Proteomes" id="UP000234384">
    <property type="component" value="Unassembled WGS sequence"/>
</dbReference>
<dbReference type="InterPro" id="IPR014721">
    <property type="entry name" value="Ribsml_uS5_D2-typ_fold_subgr"/>
</dbReference>
<sequence>MTMSLFKFVHTNRTTQAKIPGKLYIAGEYAVIEPNYPAILVTVDQYLKATLKPLGDEETIRLHSENLDPAILVYQPDTVVPAAWRYVCASIKLFEQLLAEHKIPLKPFSLSFESELEAENGVKYGFGSSGAVVLATLHALANYYEMRPFNSIILYKMAVMVMLSLDSPGSFGDLAAESMGGWVYYRSCDREWIRQQLEVFPMSTVIAMDWPELEITPLEAPTNLNLAIGWTGQPASTYDFVERLSHQISQNPSPYRQFLRASQVCLAKMRQAFDQGETSEIMKEAEIYRRLLTYLDTIYQLGMITEEMQTLIDKSELVGYAAKSSGAGGGDCGIAISSSPKNRPLLVKLWRDHEIELLPYQVARPLNIR</sequence>
<dbReference type="InterPro" id="IPR035102">
    <property type="entry name" value="Phosphomevalonate_kinase"/>
</dbReference>
<name>A0A2I1JWZ4_9LACT</name>
<evidence type="ECO:0000259" key="8">
    <source>
        <dbReference type="Pfam" id="PF08544"/>
    </source>
</evidence>
<evidence type="ECO:0000256" key="6">
    <source>
        <dbReference type="ARBA" id="ARBA00022840"/>
    </source>
</evidence>
<dbReference type="Pfam" id="PF08544">
    <property type="entry name" value="GHMP_kinases_C"/>
    <property type="match status" value="1"/>
</dbReference>
<keyword evidence="3" id="KW-0808">Transferase</keyword>
<evidence type="ECO:0000256" key="1">
    <source>
        <dbReference type="ARBA" id="ARBA00005017"/>
    </source>
</evidence>
<dbReference type="Gene3D" id="3.30.230.10">
    <property type="match status" value="1"/>
</dbReference>
<dbReference type="InterPro" id="IPR036554">
    <property type="entry name" value="GHMP_kinase_C_sf"/>
</dbReference>
<evidence type="ECO:0000313" key="9">
    <source>
        <dbReference type="EMBL" id="PKY87899.1"/>
    </source>
</evidence>
<dbReference type="EC" id="2.7.4.2" evidence="2"/>
<evidence type="ECO:0000259" key="7">
    <source>
        <dbReference type="Pfam" id="PF00288"/>
    </source>
</evidence>
<dbReference type="GO" id="GO:0019287">
    <property type="term" value="P:isopentenyl diphosphate biosynthetic process, mevalonate pathway"/>
    <property type="evidence" value="ECO:0007669"/>
    <property type="project" value="UniProtKB-UniPathway"/>
</dbReference>
<dbReference type="SUPFAM" id="SSF55060">
    <property type="entry name" value="GHMP Kinase, C-terminal domain"/>
    <property type="match status" value="1"/>
</dbReference>
<dbReference type="InterPro" id="IPR020568">
    <property type="entry name" value="Ribosomal_Su5_D2-typ_SF"/>
</dbReference>
<evidence type="ECO:0000256" key="4">
    <source>
        <dbReference type="ARBA" id="ARBA00022741"/>
    </source>
</evidence>